<dbReference type="InterPro" id="IPR036249">
    <property type="entry name" value="Thioredoxin-like_sf"/>
</dbReference>
<keyword evidence="1" id="KW-0472">Membrane</keyword>
<dbReference type="RefSeq" id="WP_229793086.1">
    <property type="nucleotide sequence ID" value="NZ_BMYU01000003.1"/>
</dbReference>
<feature type="transmembrane region" description="Helical" evidence="1">
    <location>
        <begin position="27"/>
        <end position="50"/>
    </location>
</feature>
<name>A0ABQ2XYQ1_9BURK</name>
<accession>A0ABQ2XYQ1</accession>
<keyword evidence="1" id="KW-0812">Transmembrane</keyword>
<comment type="caution">
    <text evidence="2">The sequence shown here is derived from an EMBL/GenBank/DDBJ whole genome shotgun (WGS) entry which is preliminary data.</text>
</comment>
<evidence type="ECO:0000313" key="2">
    <source>
        <dbReference type="EMBL" id="GGX37474.1"/>
    </source>
</evidence>
<gene>
    <name evidence="2" type="ORF">GCM10010946_14190</name>
</gene>
<proteinExistence type="predicted"/>
<keyword evidence="3" id="KW-1185">Reference proteome</keyword>
<sequence length="212" mass="23729">MTPQFSTGNPAANEAGAIKPASGRSRLTLFLVIAVCAAPVILSYLSYYWIKPEGRTNYGTLLDPRLFPVPAMMLSRVENNAPAQIQDTQGKWRMLMVTDAPCTRVCEETLYQIRQLRLMQGKEQSRIERIWLITDQYQPPAVQLQAVAGMHVLRAEAAPLHQWLPVEAGKTPVMYWYLMDPLGNLVMRYPLGADTVKIKKDLSKLLKASGIG</sequence>
<keyword evidence="1" id="KW-1133">Transmembrane helix</keyword>
<dbReference type="SUPFAM" id="SSF52833">
    <property type="entry name" value="Thioredoxin-like"/>
    <property type="match status" value="1"/>
</dbReference>
<reference evidence="3" key="1">
    <citation type="journal article" date="2019" name="Int. J. Syst. Evol. Microbiol.">
        <title>The Global Catalogue of Microorganisms (GCM) 10K type strain sequencing project: providing services to taxonomists for standard genome sequencing and annotation.</title>
        <authorList>
            <consortium name="The Broad Institute Genomics Platform"/>
            <consortium name="The Broad Institute Genome Sequencing Center for Infectious Disease"/>
            <person name="Wu L."/>
            <person name="Ma J."/>
        </authorList>
    </citation>
    <scope>NUCLEOTIDE SEQUENCE [LARGE SCALE GENOMIC DNA]</scope>
    <source>
        <strain evidence="3">KCTC 23917</strain>
    </source>
</reference>
<organism evidence="2 3">
    <name type="scientific">Undibacterium squillarum</name>
    <dbReference type="NCBI Taxonomy" id="1131567"/>
    <lineage>
        <taxon>Bacteria</taxon>
        <taxon>Pseudomonadati</taxon>
        <taxon>Pseudomonadota</taxon>
        <taxon>Betaproteobacteria</taxon>
        <taxon>Burkholderiales</taxon>
        <taxon>Oxalobacteraceae</taxon>
        <taxon>Undibacterium</taxon>
    </lineage>
</organism>
<evidence type="ECO:0000256" key="1">
    <source>
        <dbReference type="SAM" id="Phobius"/>
    </source>
</evidence>
<dbReference type="Proteomes" id="UP000653343">
    <property type="component" value="Unassembled WGS sequence"/>
</dbReference>
<dbReference type="EMBL" id="BMYU01000003">
    <property type="protein sequence ID" value="GGX37474.1"/>
    <property type="molecule type" value="Genomic_DNA"/>
</dbReference>
<protein>
    <submittedName>
        <fullName evidence="2">Cytochrome c oxidase subunit I</fullName>
    </submittedName>
</protein>
<evidence type="ECO:0000313" key="3">
    <source>
        <dbReference type="Proteomes" id="UP000653343"/>
    </source>
</evidence>